<evidence type="ECO:0000256" key="3">
    <source>
        <dbReference type="ARBA" id="ARBA00022723"/>
    </source>
</evidence>
<dbReference type="GO" id="GO:0016787">
    <property type="term" value="F:hydrolase activity"/>
    <property type="evidence" value="ECO:0007669"/>
    <property type="project" value="UniProtKB-KW"/>
</dbReference>
<comment type="similarity">
    <text evidence="2">Belongs to the HAD-like hydrolase superfamily. CbbY/CbbZ/Gph/YieH family.</text>
</comment>
<dbReference type="SUPFAM" id="SSF56784">
    <property type="entry name" value="HAD-like"/>
    <property type="match status" value="1"/>
</dbReference>
<dbReference type="InterPro" id="IPR006439">
    <property type="entry name" value="HAD-SF_hydro_IA"/>
</dbReference>
<accession>A0A4R8A610</accession>
<organism evidence="6 7">
    <name type="scientific">Breznakia blatticola</name>
    <dbReference type="NCBI Taxonomy" id="1754012"/>
    <lineage>
        <taxon>Bacteria</taxon>
        <taxon>Bacillati</taxon>
        <taxon>Bacillota</taxon>
        <taxon>Erysipelotrichia</taxon>
        <taxon>Erysipelotrichales</taxon>
        <taxon>Erysipelotrichaceae</taxon>
        <taxon>Breznakia</taxon>
    </lineage>
</organism>
<dbReference type="RefSeq" id="WP_208318276.1">
    <property type="nucleotide sequence ID" value="NZ_SODD01000002.1"/>
</dbReference>
<dbReference type="SFLD" id="SFLDG01129">
    <property type="entry name" value="C1.5:_HAD__Beta-PGM__Phosphata"/>
    <property type="match status" value="1"/>
</dbReference>
<keyword evidence="5" id="KW-0119">Carbohydrate metabolism</keyword>
<dbReference type="GO" id="GO:0046872">
    <property type="term" value="F:metal ion binding"/>
    <property type="evidence" value="ECO:0007669"/>
    <property type="project" value="UniProtKB-KW"/>
</dbReference>
<sequence>MNIDYKAVIFDFNGTLFFDNDKHIKAWGEISKKLRGIELQEAELLEHINGVPNNKVIQYMLDGKATAQQMEQYSLLKEEIYRDFCKKDTDTFHLVKGSVEYFDKLKSQNIPFTIASASIKENIDFFIESFGLDVWIQPSDIIFDDGTYKNKVAMFKNAAKKLHTPIEDILVIEDSISGIKNAAEAGCRNIVVVDSANQYEIYKKLPYVKKVIKDFTELV</sequence>
<protein>
    <submittedName>
        <fullName evidence="6">HAD superfamily hydrolase (TIGR01509 family)</fullName>
    </submittedName>
</protein>
<gene>
    <name evidence="6" type="ORF">EDD63_102104</name>
</gene>
<dbReference type="EMBL" id="SODD01000002">
    <property type="protein sequence ID" value="TDW26083.1"/>
    <property type="molecule type" value="Genomic_DNA"/>
</dbReference>
<keyword evidence="6" id="KW-0378">Hydrolase</keyword>
<evidence type="ECO:0000256" key="1">
    <source>
        <dbReference type="ARBA" id="ARBA00001946"/>
    </source>
</evidence>
<dbReference type="Proteomes" id="UP000294743">
    <property type="component" value="Unassembled WGS sequence"/>
</dbReference>
<dbReference type="InterPro" id="IPR036412">
    <property type="entry name" value="HAD-like_sf"/>
</dbReference>
<dbReference type="PANTHER" id="PTHR46193:SF18">
    <property type="entry name" value="HEXITOL PHOSPHATASE B"/>
    <property type="match status" value="1"/>
</dbReference>
<comment type="cofactor">
    <cofactor evidence="1">
        <name>Mg(2+)</name>
        <dbReference type="ChEBI" id="CHEBI:18420"/>
    </cofactor>
</comment>
<dbReference type="SFLD" id="SFLDS00003">
    <property type="entry name" value="Haloacid_Dehalogenase"/>
    <property type="match status" value="1"/>
</dbReference>
<dbReference type="Gene3D" id="1.10.150.240">
    <property type="entry name" value="Putative phosphatase, domain 2"/>
    <property type="match status" value="1"/>
</dbReference>
<evidence type="ECO:0000256" key="5">
    <source>
        <dbReference type="ARBA" id="ARBA00023277"/>
    </source>
</evidence>
<dbReference type="PANTHER" id="PTHR46193">
    <property type="entry name" value="6-PHOSPHOGLUCONATE PHOSPHATASE"/>
    <property type="match status" value="1"/>
</dbReference>
<dbReference type="InterPro" id="IPR023214">
    <property type="entry name" value="HAD_sf"/>
</dbReference>
<dbReference type="NCBIfam" id="TIGR01509">
    <property type="entry name" value="HAD-SF-IA-v3"/>
    <property type="match status" value="1"/>
</dbReference>
<dbReference type="AlphaFoldDB" id="A0A4R8A610"/>
<dbReference type="InterPro" id="IPR023198">
    <property type="entry name" value="PGP-like_dom2"/>
</dbReference>
<dbReference type="Gene3D" id="3.40.50.1000">
    <property type="entry name" value="HAD superfamily/HAD-like"/>
    <property type="match status" value="1"/>
</dbReference>
<comment type="caution">
    <text evidence="6">The sequence shown here is derived from an EMBL/GenBank/DDBJ whole genome shotgun (WGS) entry which is preliminary data.</text>
</comment>
<reference evidence="6 7" key="1">
    <citation type="submission" date="2019-03" db="EMBL/GenBank/DDBJ databases">
        <title>Genomic Encyclopedia of Type Strains, Phase IV (KMG-IV): sequencing the most valuable type-strain genomes for metagenomic binning, comparative biology and taxonomic classification.</title>
        <authorList>
            <person name="Goeker M."/>
        </authorList>
    </citation>
    <scope>NUCLEOTIDE SEQUENCE [LARGE SCALE GENOMIC DNA]</scope>
    <source>
        <strain evidence="6 7">DSM 28867</strain>
    </source>
</reference>
<dbReference type="Pfam" id="PF00702">
    <property type="entry name" value="Hydrolase"/>
    <property type="match status" value="1"/>
</dbReference>
<evidence type="ECO:0000256" key="4">
    <source>
        <dbReference type="ARBA" id="ARBA00022842"/>
    </source>
</evidence>
<keyword evidence="4" id="KW-0460">Magnesium</keyword>
<keyword evidence="3" id="KW-0479">Metal-binding</keyword>
<name>A0A4R8A610_9FIRM</name>
<proteinExistence type="inferred from homology"/>
<dbReference type="InterPro" id="IPR051600">
    <property type="entry name" value="Beta-PGM-like"/>
</dbReference>
<keyword evidence="7" id="KW-1185">Reference proteome</keyword>
<evidence type="ECO:0000313" key="7">
    <source>
        <dbReference type="Proteomes" id="UP000294743"/>
    </source>
</evidence>
<evidence type="ECO:0000313" key="6">
    <source>
        <dbReference type="EMBL" id="TDW26083.1"/>
    </source>
</evidence>
<evidence type="ECO:0000256" key="2">
    <source>
        <dbReference type="ARBA" id="ARBA00006171"/>
    </source>
</evidence>
<dbReference type="CDD" id="cd07505">
    <property type="entry name" value="HAD_BPGM-like"/>
    <property type="match status" value="1"/>
</dbReference>